<organism evidence="2 3">
    <name type="scientific">Purpureocillium lilacinum</name>
    <name type="common">Paecilomyces lilacinus</name>
    <dbReference type="NCBI Taxonomy" id="33203"/>
    <lineage>
        <taxon>Eukaryota</taxon>
        <taxon>Fungi</taxon>
        <taxon>Dikarya</taxon>
        <taxon>Ascomycota</taxon>
        <taxon>Pezizomycotina</taxon>
        <taxon>Sordariomycetes</taxon>
        <taxon>Hypocreomycetidae</taxon>
        <taxon>Hypocreales</taxon>
        <taxon>Ophiocordycipitaceae</taxon>
        <taxon>Purpureocillium</taxon>
    </lineage>
</organism>
<accession>A0ABR0BHP8</accession>
<gene>
    <name evidence="2" type="ORF">Purlil1_12170</name>
</gene>
<reference evidence="2 3" key="1">
    <citation type="journal article" date="2024" name="Microbiol. Resour. Announc.">
        <title>Genome annotations for the ascomycete fungi Trichoderma harzianum, Trichoderma aggressivum, and Purpureocillium lilacinum.</title>
        <authorList>
            <person name="Beijen E.P.W."/>
            <person name="Ohm R.A."/>
        </authorList>
    </citation>
    <scope>NUCLEOTIDE SEQUENCE [LARGE SCALE GENOMIC DNA]</scope>
    <source>
        <strain evidence="2 3">CBS 150709</strain>
    </source>
</reference>
<sequence length="194" mass="21396">MDVSGAALKSVITNHIHQDSPNSWASGIMNPGFRVETLPPFPHTSIHHPEPLQHVPFVVYSREDMEDARRAKRRRIMQERSVNSMTPMKTTTQGSPGRIDFTGTTHGDVENARETNKIPRCSGILTPVHTSVASTSPVYSDTSEARMRVLYHEEGVRPKVRPKTGLPQAWRNRSASVMSLSNLVNNFGAVAGGS</sequence>
<feature type="compositionally biased region" description="Polar residues" evidence="1">
    <location>
        <begin position="86"/>
        <end position="95"/>
    </location>
</feature>
<comment type="caution">
    <text evidence="2">The sequence shown here is derived from an EMBL/GenBank/DDBJ whole genome shotgun (WGS) entry which is preliminary data.</text>
</comment>
<feature type="region of interest" description="Disordered" evidence="1">
    <location>
        <begin position="86"/>
        <end position="107"/>
    </location>
</feature>
<dbReference type="EMBL" id="JAWRVI010000091">
    <property type="protein sequence ID" value="KAK4077972.1"/>
    <property type="molecule type" value="Genomic_DNA"/>
</dbReference>
<evidence type="ECO:0000313" key="2">
    <source>
        <dbReference type="EMBL" id="KAK4077972.1"/>
    </source>
</evidence>
<dbReference type="Proteomes" id="UP001287286">
    <property type="component" value="Unassembled WGS sequence"/>
</dbReference>
<proteinExistence type="predicted"/>
<name>A0ABR0BHP8_PURLI</name>
<evidence type="ECO:0000313" key="3">
    <source>
        <dbReference type="Proteomes" id="UP001287286"/>
    </source>
</evidence>
<protein>
    <submittedName>
        <fullName evidence="2">Uncharacterized protein</fullName>
    </submittedName>
</protein>
<keyword evidence="3" id="KW-1185">Reference proteome</keyword>
<evidence type="ECO:0000256" key="1">
    <source>
        <dbReference type="SAM" id="MobiDB-lite"/>
    </source>
</evidence>